<dbReference type="FunFam" id="3.30.300.10:FF:000003">
    <property type="entry name" value="S-adenosylmethionine synthase"/>
    <property type="match status" value="1"/>
</dbReference>
<evidence type="ECO:0000259" key="13">
    <source>
        <dbReference type="Pfam" id="PF00438"/>
    </source>
</evidence>
<feature type="domain" description="S-adenosylmethionine synthetase central" evidence="14">
    <location>
        <begin position="113"/>
        <end position="242"/>
    </location>
</feature>
<dbReference type="OrthoDB" id="9801686at2"/>
<evidence type="ECO:0000256" key="7">
    <source>
        <dbReference type="ARBA" id="ARBA00022840"/>
    </source>
</evidence>
<dbReference type="GO" id="GO:0006730">
    <property type="term" value="P:one-carbon metabolic process"/>
    <property type="evidence" value="ECO:0007669"/>
    <property type="project" value="UniProtKB-KW"/>
</dbReference>
<feature type="binding site" evidence="10">
    <location>
        <position position="250"/>
    </location>
    <ligand>
        <name>L-methionine</name>
        <dbReference type="ChEBI" id="CHEBI:57844"/>
        <note>ligand shared between two neighboring subunits</note>
    </ligand>
</feature>
<evidence type="ECO:0000256" key="3">
    <source>
        <dbReference type="ARBA" id="ARBA00022563"/>
    </source>
</evidence>
<dbReference type="InterPro" id="IPR002133">
    <property type="entry name" value="S-AdoMet_synthetase"/>
</dbReference>
<dbReference type="Pfam" id="PF02772">
    <property type="entry name" value="S-AdoMet_synt_M"/>
    <property type="match status" value="1"/>
</dbReference>
<gene>
    <name evidence="10" type="primary">metK</name>
    <name evidence="16" type="ORF">MED217_02030</name>
</gene>
<dbReference type="Proteomes" id="UP000001601">
    <property type="component" value="Unassembled WGS sequence"/>
</dbReference>
<dbReference type="Gene3D" id="3.30.300.10">
    <property type="match status" value="3"/>
</dbReference>
<evidence type="ECO:0000256" key="12">
    <source>
        <dbReference type="RuleBase" id="RU004462"/>
    </source>
</evidence>
<dbReference type="InterPro" id="IPR022629">
    <property type="entry name" value="S-AdoMet_synt_central"/>
</dbReference>
<feature type="binding site" evidence="10">
    <location>
        <position position="16"/>
    </location>
    <ligand>
        <name>Mg(2+)</name>
        <dbReference type="ChEBI" id="CHEBI:18420"/>
    </ligand>
</feature>
<comment type="function">
    <text evidence="10">Catalyzes the formation of S-adenosylmethionine (AdoMet) from methionine and ATP. The overall synthetic reaction is composed of two sequential steps, AdoMet formation and the subsequent tripolyphosphate hydrolysis which occurs prior to release of AdoMet from the enzyme.</text>
</comment>
<evidence type="ECO:0000256" key="2">
    <source>
        <dbReference type="ARBA" id="ARBA00009685"/>
    </source>
</evidence>
<feature type="binding site" description="in other chain" evidence="10">
    <location>
        <position position="55"/>
    </location>
    <ligand>
        <name>L-methionine</name>
        <dbReference type="ChEBI" id="CHEBI:57844"/>
        <note>ligand shared between two neighboring subunits</note>
    </ligand>
</feature>
<accession>A3XKM7</accession>
<evidence type="ECO:0000256" key="1">
    <source>
        <dbReference type="ARBA" id="ARBA00005224"/>
    </source>
</evidence>
<evidence type="ECO:0000256" key="5">
    <source>
        <dbReference type="ARBA" id="ARBA00022723"/>
    </source>
</evidence>
<keyword evidence="8 10" id="KW-0460">Magnesium</keyword>
<comment type="pathway">
    <text evidence="1 10">Amino-acid biosynthesis; S-adenosyl-L-methionine biosynthesis; S-adenosyl-L-methionine from L-methionine: step 1/1.</text>
</comment>
<comment type="subunit">
    <text evidence="10">Homotetramer; dimer of dimers.</text>
</comment>
<keyword evidence="17" id="KW-1185">Reference proteome</keyword>
<dbReference type="EMBL" id="AANC01000003">
    <property type="protein sequence ID" value="EAQ49890.1"/>
    <property type="molecule type" value="Genomic_DNA"/>
</dbReference>
<dbReference type="CDD" id="cd18079">
    <property type="entry name" value="S-AdoMet_synt"/>
    <property type="match status" value="1"/>
</dbReference>
<evidence type="ECO:0000256" key="8">
    <source>
        <dbReference type="ARBA" id="ARBA00022842"/>
    </source>
</evidence>
<keyword evidence="7 10" id="KW-0067">ATP-binding</keyword>
<keyword evidence="5 10" id="KW-0479">Metal-binding</keyword>
<name>A3XKM7_LEEBM</name>
<comment type="similarity">
    <text evidence="2 10 12">Belongs to the AdoMet synthase family.</text>
</comment>
<dbReference type="InterPro" id="IPR022630">
    <property type="entry name" value="S-AdoMet_synt_C"/>
</dbReference>
<evidence type="ECO:0000256" key="6">
    <source>
        <dbReference type="ARBA" id="ARBA00022741"/>
    </source>
</evidence>
<dbReference type="GO" id="GO:0005737">
    <property type="term" value="C:cytoplasm"/>
    <property type="evidence" value="ECO:0007669"/>
    <property type="project" value="UniProtKB-SubCell"/>
</dbReference>
<feature type="binding site" description="in other chain" evidence="10">
    <location>
        <begin position="256"/>
        <end position="257"/>
    </location>
    <ligand>
        <name>ATP</name>
        <dbReference type="ChEBI" id="CHEBI:30616"/>
        <note>ligand shared between two neighboring subunits</note>
    </ligand>
</feature>
<dbReference type="NCBIfam" id="TIGR01034">
    <property type="entry name" value="metK"/>
    <property type="match status" value="1"/>
</dbReference>
<keyword evidence="4 10" id="KW-0808">Transferase</keyword>
<dbReference type="STRING" id="398720.MED217_02030"/>
<keyword evidence="6 10" id="KW-0547">Nucleotide-binding</keyword>
<dbReference type="GO" id="GO:0005524">
    <property type="term" value="F:ATP binding"/>
    <property type="evidence" value="ECO:0007669"/>
    <property type="project" value="UniProtKB-UniRule"/>
</dbReference>
<evidence type="ECO:0000256" key="4">
    <source>
        <dbReference type="ARBA" id="ARBA00022679"/>
    </source>
</evidence>
<dbReference type="PROSITE" id="PS00377">
    <property type="entry name" value="ADOMET_SYNTHASE_2"/>
    <property type="match status" value="1"/>
</dbReference>
<dbReference type="InterPro" id="IPR022631">
    <property type="entry name" value="ADOMET_SYNTHASE_CS"/>
</dbReference>
<sequence length="417" mass="45902">MAYLFTSESVSEGHPDKIADQISDTLLDNFLAFDPESKVACETLVTTGQVVLAGEVKSDTYIDVQNIARGVINDIGYTKGAYQFSGDSCGVISLIHEQSQDINQGVDRASKEEQGAGDQGMMFGYATKETENYMPLALDISHRIMIELAKLRRENKDITYLRPDAKAQVTIEYSDDNVPQKIVAIVVSTQHDEFDEDEKMLAKIKEDIISILIPRVKNDLHPELAKLFNDDIIYHINPTGKFVIGGPHGDAGLTGRKIIVDTYGGKGAHGGGAFSGKDPSKVDRSAAYASRHIAKNLVAAGVADEVLVQVSYAIGVVEPTSIFVDTYGTSKVELSNGQIAAKVRELFDMRPAAIEDRLKLRNPIYRETAAYGHMGKDPQVITKIFESPYSGRIEKEVELFTWEKLDYVDQVKEAFGL</sequence>
<evidence type="ECO:0000259" key="14">
    <source>
        <dbReference type="Pfam" id="PF02772"/>
    </source>
</evidence>
<reference evidence="16 17" key="1">
    <citation type="journal article" date="2007" name="Nature">
        <title>Light stimulates growth of proteorhodopsin-containing marine Flavobacteria.</title>
        <authorList>
            <person name="Gomez-Consarnau L."/>
            <person name="Gonzalez J.M."/>
            <person name="Coll-Llado M."/>
            <person name="Gourdon P."/>
            <person name="Pascher T."/>
            <person name="Neutze R."/>
            <person name="Pedros-Alio C."/>
            <person name="Pinhassi J."/>
        </authorList>
    </citation>
    <scope>NUCLEOTIDE SEQUENCE [LARGE SCALE GENOMIC DNA]</scope>
    <source>
        <strain evidence="16 17">MED217</strain>
    </source>
</reference>
<dbReference type="PANTHER" id="PTHR11964">
    <property type="entry name" value="S-ADENOSYLMETHIONINE SYNTHETASE"/>
    <property type="match status" value="1"/>
</dbReference>
<evidence type="ECO:0000313" key="17">
    <source>
        <dbReference type="Proteomes" id="UP000001601"/>
    </source>
</evidence>
<dbReference type="InterPro" id="IPR022636">
    <property type="entry name" value="S-AdoMet_synthetase_sfam"/>
</dbReference>
<feature type="binding site" evidence="10">
    <location>
        <position position="250"/>
    </location>
    <ligand>
        <name>ATP</name>
        <dbReference type="ChEBI" id="CHEBI:30616"/>
        <note>ligand shared between two neighboring subunits</note>
    </ligand>
</feature>
<dbReference type="Pfam" id="PF02773">
    <property type="entry name" value="S-AdoMet_synt_C"/>
    <property type="match status" value="1"/>
</dbReference>
<feature type="binding site" evidence="10">
    <location>
        <position position="42"/>
    </location>
    <ligand>
        <name>K(+)</name>
        <dbReference type="ChEBI" id="CHEBI:29103"/>
    </ligand>
</feature>
<evidence type="ECO:0000313" key="16">
    <source>
        <dbReference type="EMBL" id="EAQ49890.1"/>
    </source>
</evidence>
<dbReference type="RefSeq" id="WP_009778801.1">
    <property type="nucleotide sequence ID" value="NZ_CH672395.1"/>
</dbReference>
<dbReference type="AlphaFoldDB" id="A3XKM7"/>
<dbReference type="EC" id="2.5.1.6" evidence="10"/>
<comment type="caution">
    <text evidence="16">The sequence shown here is derived from an EMBL/GenBank/DDBJ whole genome shotgun (WGS) entry which is preliminary data.</text>
</comment>
<keyword evidence="10" id="KW-0963">Cytoplasm</keyword>
<comment type="cofactor">
    <cofactor evidence="10">
        <name>K(+)</name>
        <dbReference type="ChEBI" id="CHEBI:29103"/>
    </cofactor>
    <text evidence="10">Binds 1 potassium ion per subunit.</text>
</comment>
<feature type="domain" description="S-adenosylmethionine synthetase C-terminal" evidence="15">
    <location>
        <begin position="244"/>
        <end position="377"/>
    </location>
</feature>
<dbReference type="HAMAP" id="MF_00086">
    <property type="entry name" value="S_AdoMet_synth1"/>
    <property type="match status" value="1"/>
</dbReference>
<dbReference type="PROSITE" id="PS00376">
    <property type="entry name" value="ADOMET_SYNTHASE_1"/>
    <property type="match status" value="1"/>
</dbReference>
<keyword evidence="9 10" id="KW-0630">Potassium</keyword>
<feature type="binding site" description="in other chain" evidence="10">
    <location>
        <position position="281"/>
    </location>
    <ligand>
        <name>L-methionine</name>
        <dbReference type="ChEBI" id="CHEBI:57844"/>
        <note>ligand shared between two neighboring subunits</note>
    </ligand>
</feature>
<proteinExistence type="inferred from homology"/>
<comment type="subcellular location">
    <subcellularLocation>
        <location evidence="10 11">Cytoplasm</location>
    </subcellularLocation>
</comment>
<organism evidence="16 17">
    <name type="scientific">Leeuwenhoekiella blandensis (strain CECT 7118 / CCUG 51940 / KCTC 22103 / MED217)</name>
    <name type="common">Flavobacterium sp. (strain MED217)</name>
    <dbReference type="NCBI Taxonomy" id="398720"/>
    <lineage>
        <taxon>Bacteria</taxon>
        <taxon>Pseudomonadati</taxon>
        <taxon>Bacteroidota</taxon>
        <taxon>Flavobacteriia</taxon>
        <taxon>Flavobacteriales</taxon>
        <taxon>Flavobacteriaceae</taxon>
        <taxon>Leeuwenhoekiella</taxon>
    </lineage>
</organism>
<dbReference type="GO" id="GO:0000287">
    <property type="term" value="F:magnesium ion binding"/>
    <property type="evidence" value="ECO:0007669"/>
    <property type="project" value="UniProtKB-UniRule"/>
</dbReference>
<evidence type="ECO:0000256" key="11">
    <source>
        <dbReference type="RuleBase" id="RU000542"/>
    </source>
</evidence>
<dbReference type="UniPathway" id="UPA00315">
    <property type="reaction ID" value="UER00080"/>
</dbReference>
<feature type="binding site" evidence="10">
    <location>
        <position position="273"/>
    </location>
    <ligand>
        <name>ATP</name>
        <dbReference type="ChEBI" id="CHEBI:30616"/>
        <note>ligand shared between two neighboring subunits</note>
    </ligand>
</feature>
<comment type="catalytic activity">
    <reaction evidence="10">
        <text>L-methionine + ATP + H2O = S-adenosyl-L-methionine + phosphate + diphosphate</text>
        <dbReference type="Rhea" id="RHEA:21080"/>
        <dbReference type="ChEBI" id="CHEBI:15377"/>
        <dbReference type="ChEBI" id="CHEBI:30616"/>
        <dbReference type="ChEBI" id="CHEBI:33019"/>
        <dbReference type="ChEBI" id="CHEBI:43474"/>
        <dbReference type="ChEBI" id="CHEBI:57844"/>
        <dbReference type="ChEBI" id="CHEBI:59789"/>
        <dbReference type="EC" id="2.5.1.6"/>
    </reaction>
</comment>
<dbReference type="Pfam" id="PF00438">
    <property type="entry name" value="S-AdoMet_synt_N"/>
    <property type="match status" value="1"/>
</dbReference>
<evidence type="ECO:0000256" key="10">
    <source>
        <dbReference type="HAMAP-Rule" id="MF_00086"/>
    </source>
</evidence>
<evidence type="ECO:0000256" key="9">
    <source>
        <dbReference type="ARBA" id="ARBA00022958"/>
    </source>
</evidence>
<feature type="domain" description="S-adenosylmethionine synthetase N-terminal" evidence="13">
    <location>
        <begin position="3"/>
        <end position="99"/>
    </location>
</feature>
<feature type="binding site" description="in other chain" evidence="10">
    <location>
        <position position="14"/>
    </location>
    <ligand>
        <name>ATP</name>
        <dbReference type="ChEBI" id="CHEBI:30616"/>
        <note>ligand shared between two neighboring subunits</note>
    </ligand>
</feature>
<feature type="region of interest" description="Flexible loop" evidence="10">
    <location>
        <begin position="98"/>
        <end position="108"/>
    </location>
</feature>
<dbReference type="HOGENOM" id="CLU_041802_1_1_10"/>
<dbReference type="InterPro" id="IPR022628">
    <property type="entry name" value="S-AdoMet_synt_N"/>
</dbReference>
<dbReference type="GO" id="GO:0006556">
    <property type="term" value="P:S-adenosylmethionine biosynthetic process"/>
    <property type="evidence" value="ECO:0007669"/>
    <property type="project" value="UniProtKB-UniRule"/>
</dbReference>
<dbReference type="PIRSF" id="PIRSF000497">
    <property type="entry name" value="MAT"/>
    <property type="match status" value="1"/>
</dbReference>
<dbReference type="SUPFAM" id="SSF55973">
    <property type="entry name" value="S-adenosylmethionine synthetase"/>
    <property type="match status" value="3"/>
</dbReference>
<dbReference type="GO" id="GO:0004478">
    <property type="term" value="F:methionine adenosyltransferase activity"/>
    <property type="evidence" value="ECO:0007669"/>
    <property type="project" value="UniProtKB-UniRule"/>
</dbReference>
<keyword evidence="3 10" id="KW-0554">One-carbon metabolism</keyword>
<feature type="binding site" evidence="10">
    <location>
        <position position="277"/>
    </location>
    <ligand>
        <name>ATP</name>
        <dbReference type="ChEBI" id="CHEBI:30616"/>
        <note>ligand shared between two neighboring subunits</note>
    </ligand>
</feature>
<evidence type="ECO:0000259" key="15">
    <source>
        <dbReference type="Pfam" id="PF02773"/>
    </source>
</evidence>
<protein>
    <recommendedName>
        <fullName evidence="10">S-adenosylmethionine synthase</fullName>
        <shortName evidence="10">AdoMet synthase</shortName>
        <ecNumber evidence="10">2.5.1.6</ecNumber>
    </recommendedName>
    <alternativeName>
        <fullName evidence="10">MAT</fullName>
    </alternativeName>
    <alternativeName>
        <fullName evidence="10">Methionine adenosyltransferase</fullName>
    </alternativeName>
</protein>
<comment type="cofactor">
    <cofactor evidence="10">
        <name>Mg(2+)</name>
        <dbReference type="ChEBI" id="CHEBI:18420"/>
    </cofactor>
    <text evidence="10">Binds 2 divalent ions per subunit.</text>
</comment>
<feature type="binding site" description="in other chain" evidence="10">
    <location>
        <begin position="241"/>
        <end position="242"/>
    </location>
    <ligand>
        <name>ATP</name>
        <dbReference type="ChEBI" id="CHEBI:30616"/>
        <note>ligand shared between two neighboring subunits</note>
    </ligand>
</feature>
<dbReference type="eggNOG" id="COG0192">
    <property type="taxonomic scope" value="Bacteria"/>
</dbReference>
<feature type="binding site" description="in other chain" evidence="10">
    <location>
        <position position="98"/>
    </location>
    <ligand>
        <name>L-methionine</name>
        <dbReference type="ChEBI" id="CHEBI:57844"/>
        <note>ligand shared between two neighboring subunits</note>
    </ligand>
</feature>
<feature type="binding site" description="in other chain" evidence="10">
    <location>
        <begin position="164"/>
        <end position="166"/>
    </location>
    <ligand>
        <name>ATP</name>
        <dbReference type="ChEBI" id="CHEBI:30616"/>
        <note>ligand shared between two neighboring subunits</note>
    </ligand>
</feature>